<evidence type="ECO:0000313" key="3">
    <source>
        <dbReference type="Proteomes" id="UP000532769"/>
    </source>
</evidence>
<keyword evidence="1" id="KW-0472">Membrane</keyword>
<dbReference type="EMBL" id="JAASRS010000001">
    <property type="protein sequence ID" value="NIK15882.1"/>
    <property type="molecule type" value="Genomic_DNA"/>
</dbReference>
<dbReference type="Proteomes" id="UP000532769">
    <property type="component" value="Unassembled WGS sequence"/>
</dbReference>
<organism evidence="2 3">
    <name type="scientific">Saccharococcus thermophilus</name>
    <dbReference type="NCBI Taxonomy" id="29396"/>
    <lineage>
        <taxon>Bacteria</taxon>
        <taxon>Bacillati</taxon>
        <taxon>Bacillota</taxon>
        <taxon>Bacilli</taxon>
        <taxon>Bacillales</taxon>
        <taxon>Anoxybacillaceae</taxon>
        <taxon>Saccharococcus</taxon>
    </lineage>
</organism>
<reference evidence="2 3" key="1">
    <citation type="submission" date="2020-03" db="EMBL/GenBank/DDBJ databases">
        <title>Genomic Encyclopedia of Archaeal and Bacterial Type Strains, Phase II (KMG-II): from individual species to whole genera.</title>
        <authorList>
            <person name="Goeker M."/>
        </authorList>
    </citation>
    <scope>NUCLEOTIDE SEQUENCE [LARGE SCALE GENOMIC DNA]</scope>
    <source>
        <strain evidence="2 3">DSM 4749</strain>
    </source>
</reference>
<comment type="caution">
    <text evidence="2">The sequence shown here is derived from an EMBL/GenBank/DDBJ whole genome shotgun (WGS) entry which is preliminary data.</text>
</comment>
<keyword evidence="3" id="KW-1185">Reference proteome</keyword>
<dbReference type="AlphaFoldDB" id="A0A846MJR0"/>
<evidence type="ECO:0000313" key="2">
    <source>
        <dbReference type="EMBL" id="NIK15882.1"/>
    </source>
</evidence>
<protein>
    <submittedName>
        <fullName evidence="2">Uncharacterized protein</fullName>
    </submittedName>
</protein>
<sequence>MNIGAGLLLLPIAALSLVIGIILLKIEKKVVGTGIIIAGLLITALIVLLLTGLYDPYSSHIR</sequence>
<keyword evidence="1" id="KW-1133">Transmembrane helix</keyword>
<gene>
    <name evidence="2" type="ORF">BDD39_002392</name>
</gene>
<accession>A0A846MJR0</accession>
<dbReference type="RefSeq" id="WP_166911001.1">
    <property type="nucleotide sequence ID" value="NZ_JAASRS010000001.1"/>
</dbReference>
<name>A0A846MJR0_9BACL</name>
<evidence type="ECO:0000256" key="1">
    <source>
        <dbReference type="SAM" id="Phobius"/>
    </source>
</evidence>
<feature type="transmembrane region" description="Helical" evidence="1">
    <location>
        <begin position="30"/>
        <end position="54"/>
    </location>
</feature>
<proteinExistence type="predicted"/>
<keyword evidence="1" id="KW-0812">Transmembrane</keyword>